<sequence length="919" mass="102993">MSPLARRIGMFALCLAISALESEPGTVIVNVATRPAKTARSEPRGNSSTKARRPAFRAIFTTQGIHGPDTVTLTPSISLQGRENDFEDEPKTRQQPLSGKRRRGTGSRGESAPHRGVINDEPPLLDRSLVRATSPFLLGALQAQLNEVDAAIEPLVPEREAEQNFVRTIEYSDRVVTCIATLQEELKEVRARAPRNLDSSVMHNNGNATTTACRVKLPKLELLKFDGKSISWQECWRQFEQVIHTNDQLTTLDKFGYLRAAVTGEASSAIRGLPPTSRCYEDAVLLLKKRFGNEDILVQTHMRKLLDLQPVRDADDVRGLRRLYDTIISHLRGLEALGQKHQTFGALLCPVVQRALPKEILLDFNRTIVNEQASDVSTLDASAGGMSTRSEDSQERPTETSTTERGIVPLLSRLLAFLRVEVRSRENLAAQQAMDTRQQPHGLMAEKKNEKKGNPGERYQSSAALLHQSTKPDSCFFCKEKNHATAACPADISIEEKKRLLRLERRCFRCTKPNHRSNECRSSMQCTKCSRRHATTMCDPGYTPTKAEANRNAITSAPVNLESATNGAAGPSVLLQTATIWCAGETNGTFVRALFDGGSQRSFITKSASERLECKISGQETLTVGVFGGHQSERAFNRVLVSLTAQNGKIHQIEVIETDVICDQKIPIPEPNLKKLLGQLKMADLTNNNQHGDIDLLIGSEHYWDLVTGKSKPLKEKLRAVETAFGWSIQGPVRATFHDVHCTQTIALKTFVAEAEATDCLERFLTEDEGDNSAKQRQLDSFEESIKRVGSRYEVALPWKPNVNLDDNREMAEKRLTQLTNRLQRTPDLLREYDAASMGRKDVEGVHTDLHRSWTHRQMTVEAFLRRWSREYLAELRNVQSQKQLQGKLLEEGDLILLRDGLRPRQQRRRARIKKVFPG</sequence>
<accession>A0AC60PJT3</accession>
<reference evidence="1 2" key="1">
    <citation type="journal article" date="2020" name="Cell">
        <title>Large-Scale Comparative Analyses of Tick Genomes Elucidate Their Genetic Diversity and Vector Capacities.</title>
        <authorList>
            <consortium name="Tick Genome and Microbiome Consortium (TIGMIC)"/>
            <person name="Jia N."/>
            <person name="Wang J."/>
            <person name="Shi W."/>
            <person name="Du L."/>
            <person name="Sun Y."/>
            <person name="Zhan W."/>
            <person name="Jiang J.F."/>
            <person name="Wang Q."/>
            <person name="Zhang B."/>
            <person name="Ji P."/>
            <person name="Bell-Sakyi L."/>
            <person name="Cui X.M."/>
            <person name="Yuan T.T."/>
            <person name="Jiang B.G."/>
            <person name="Yang W.F."/>
            <person name="Lam T.T."/>
            <person name="Chang Q.C."/>
            <person name="Ding S.J."/>
            <person name="Wang X.J."/>
            <person name="Zhu J.G."/>
            <person name="Ruan X.D."/>
            <person name="Zhao L."/>
            <person name="Wei J.T."/>
            <person name="Ye R.Z."/>
            <person name="Que T.C."/>
            <person name="Du C.H."/>
            <person name="Zhou Y.H."/>
            <person name="Cheng J.X."/>
            <person name="Dai P.F."/>
            <person name="Guo W.B."/>
            <person name="Han X.H."/>
            <person name="Huang E.J."/>
            <person name="Li L.F."/>
            <person name="Wei W."/>
            <person name="Gao Y.C."/>
            <person name="Liu J.Z."/>
            <person name="Shao H.Z."/>
            <person name="Wang X."/>
            <person name="Wang C.C."/>
            <person name="Yang T.C."/>
            <person name="Huo Q.B."/>
            <person name="Li W."/>
            <person name="Chen H.Y."/>
            <person name="Chen S.E."/>
            <person name="Zhou L.G."/>
            <person name="Ni X.B."/>
            <person name="Tian J.H."/>
            <person name="Sheng Y."/>
            <person name="Liu T."/>
            <person name="Pan Y.S."/>
            <person name="Xia L.Y."/>
            <person name="Li J."/>
            <person name="Zhao F."/>
            <person name="Cao W.C."/>
        </authorList>
    </citation>
    <scope>NUCLEOTIDE SEQUENCE [LARGE SCALE GENOMIC DNA]</scope>
    <source>
        <strain evidence="1">Iper-2018</strain>
    </source>
</reference>
<proteinExistence type="predicted"/>
<protein>
    <submittedName>
        <fullName evidence="1">Uncharacterized protein</fullName>
    </submittedName>
</protein>
<comment type="caution">
    <text evidence="1">The sequence shown here is derived from an EMBL/GenBank/DDBJ whole genome shotgun (WGS) entry which is preliminary data.</text>
</comment>
<keyword evidence="2" id="KW-1185">Reference proteome</keyword>
<evidence type="ECO:0000313" key="2">
    <source>
        <dbReference type="Proteomes" id="UP000805193"/>
    </source>
</evidence>
<dbReference type="Proteomes" id="UP000805193">
    <property type="component" value="Unassembled WGS sequence"/>
</dbReference>
<organism evidence="1 2">
    <name type="scientific">Ixodes persulcatus</name>
    <name type="common">Taiga tick</name>
    <dbReference type="NCBI Taxonomy" id="34615"/>
    <lineage>
        <taxon>Eukaryota</taxon>
        <taxon>Metazoa</taxon>
        <taxon>Ecdysozoa</taxon>
        <taxon>Arthropoda</taxon>
        <taxon>Chelicerata</taxon>
        <taxon>Arachnida</taxon>
        <taxon>Acari</taxon>
        <taxon>Parasitiformes</taxon>
        <taxon>Ixodida</taxon>
        <taxon>Ixodoidea</taxon>
        <taxon>Ixodidae</taxon>
        <taxon>Ixodinae</taxon>
        <taxon>Ixodes</taxon>
    </lineage>
</organism>
<gene>
    <name evidence="1" type="ORF">HPB47_003361</name>
</gene>
<name>A0AC60PJT3_IXOPE</name>
<dbReference type="EMBL" id="JABSTQ010010487">
    <property type="protein sequence ID" value="KAG0420672.1"/>
    <property type="molecule type" value="Genomic_DNA"/>
</dbReference>
<evidence type="ECO:0000313" key="1">
    <source>
        <dbReference type="EMBL" id="KAG0420672.1"/>
    </source>
</evidence>